<dbReference type="PRINTS" id="PR00380">
    <property type="entry name" value="KINESINHEAVY"/>
</dbReference>
<dbReference type="GO" id="GO:0008017">
    <property type="term" value="F:microtubule binding"/>
    <property type="evidence" value="ECO:0007669"/>
    <property type="project" value="InterPro"/>
</dbReference>
<dbReference type="GO" id="GO:0005871">
    <property type="term" value="C:kinesin complex"/>
    <property type="evidence" value="ECO:0007669"/>
    <property type="project" value="TreeGrafter"/>
</dbReference>
<keyword evidence="5" id="KW-1185">Reference proteome</keyword>
<dbReference type="PANTHER" id="PTHR24115:SF1004">
    <property type="entry name" value="KINESIN-LIKE PROTEIN KIF15"/>
    <property type="match status" value="1"/>
</dbReference>
<accession>A0A8J2SE41</accession>
<evidence type="ECO:0000313" key="4">
    <source>
        <dbReference type="EMBL" id="CAH0368766.1"/>
    </source>
</evidence>
<comment type="similarity">
    <text evidence="1">Belongs to the TRAFAC class myosin-kinesin ATPase superfamily. Kinesin family.</text>
</comment>
<dbReference type="SUPFAM" id="SSF52540">
    <property type="entry name" value="P-loop containing nucleoside triphosphate hydrolases"/>
    <property type="match status" value="1"/>
</dbReference>
<dbReference type="InterPro" id="IPR027417">
    <property type="entry name" value="P-loop_NTPase"/>
</dbReference>
<dbReference type="GO" id="GO:0016887">
    <property type="term" value="F:ATP hydrolysis activity"/>
    <property type="evidence" value="ECO:0007669"/>
    <property type="project" value="TreeGrafter"/>
</dbReference>
<dbReference type="InterPro" id="IPR001752">
    <property type="entry name" value="Kinesin_motor_dom"/>
</dbReference>
<dbReference type="EMBL" id="CAKKNE010000002">
    <property type="protein sequence ID" value="CAH0368766.1"/>
    <property type="molecule type" value="Genomic_DNA"/>
</dbReference>
<feature type="region of interest" description="Disordered" evidence="2">
    <location>
        <begin position="461"/>
        <end position="493"/>
    </location>
</feature>
<evidence type="ECO:0000259" key="3">
    <source>
        <dbReference type="PROSITE" id="PS50067"/>
    </source>
</evidence>
<organism evidence="4 5">
    <name type="scientific">Pelagomonas calceolata</name>
    <dbReference type="NCBI Taxonomy" id="35677"/>
    <lineage>
        <taxon>Eukaryota</taxon>
        <taxon>Sar</taxon>
        <taxon>Stramenopiles</taxon>
        <taxon>Ochrophyta</taxon>
        <taxon>Pelagophyceae</taxon>
        <taxon>Pelagomonadales</taxon>
        <taxon>Pelagomonadaceae</taxon>
        <taxon>Pelagomonas</taxon>
    </lineage>
</organism>
<dbReference type="SMART" id="SM00129">
    <property type="entry name" value="KISc"/>
    <property type="match status" value="1"/>
</dbReference>
<dbReference type="Proteomes" id="UP000789595">
    <property type="component" value="Unassembled WGS sequence"/>
</dbReference>
<evidence type="ECO:0000313" key="5">
    <source>
        <dbReference type="Proteomes" id="UP000789595"/>
    </source>
</evidence>
<keyword evidence="1" id="KW-0547">Nucleotide-binding</keyword>
<sequence>MPGDVSVYVRIRPPLAGEPREAAATVLNKETVRLEVARTATVCEHGCDAAFGPHASQAELFDGVARDVVDAVLAGVDGTVVAYGQTGAGKSHTLGVLEAPDHVERARDGVVPRALRRLFAARPGEVVMSFLEIYDERVRDLLAPPRDAAEVERRRHDEAFSAKAPRPADIVEGLPVRENTRGGFEVEGLRAYAARDLAEALDLVAYGLRRRATAATKLNATSSRSHTILVVDAGGAALRVVDLAGSERNRVSGSRGVRLREARAINASLAALGNVVAALADGAAHVPFRDSVLTKLLRDALGVPGARTALVAALAPGRAAAAESASTLRFASRCARVRLRAVRRLDLAPDEQLERATRRVRELEAAAAAAPAAGDLAATACAVAAAARVAAAGGGAGAVRDAFAVARAGRRPDARRAEAALRAEALPALEALAAARAEADSWTSVLQHLVDANAALRKRLGAQDDDDDSNDDDLGEYSQLDDVSRVPVNVAME</sequence>
<dbReference type="PROSITE" id="PS50067">
    <property type="entry name" value="KINESIN_MOTOR_2"/>
    <property type="match status" value="1"/>
</dbReference>
<dbReference type="PANTHER" id="PTHR24115">
    <property type="entry name" value="KINESIN-RELATED"/>
    <property type="match status" value="1"/>
</dbReference>
<dbReference type="Gene3D" id="3.40.850.10">
    <property type="entry name" value="Kinesin motor domain"/>
    <property type="match status" value="1"/>
</dbReference>
<keyword evidence="1" id="KW-0067">ATP-binding</keyword>
<reference evidence="4" key="1">
    <citation type="submission" date="2021-11" db="EMBL/GenBank/DDBJ databases">
        <authorList>
            <consortium name="Genoscope - CEA"/>
            <person name="William W."/>
        </authorList>
    </citation>
    <scope>NUCLEOTIDE SEQUENCE</scope>
</reference>
<dbReference type="GO" id="GO:0005874">
    <property type="term" value="C:microtubule"/>
    <property type="evidence" value="ECO:0007669"/>
    <property type="project" value="TreeGrafter"/>
</dbReference>
<dbReference type="OrthoDB" id="3176171at2759"/>
<proteinExistence type="inferred from homology"/>
<dbReference type="GO" id="GO:0003777">
    <property type="term" value="F:microtubule motor activity"/>
    <property type="evidence" value="ECO:0007669"/>
    <property type="project" value="InterPro"/>
</dbReference>
<protein>
    <recommendedName>
        <fullName evidence="3">Kinesin motor domain-containing protein</fullName>
    </recommendedName>
</protein>
<dbReference type="AlphaFoldDB" id="A0A8J2SE41"/>
<feature type="binding site" evidence="1">
    <location>
        <begin position="84"/>
        <end position="91"/>
    </location>
    <ligand>
        <name>ATP</name>
        <dbReference type="ChEBI" id="CHEBI:30616"/>
    </ligand>
</feature>
<comment type="caution">
    <text evidence="4">The sequence shown here is derived from an EMBL/GenBank/DDBJ whole genome shotgun (WGS) entry which is preliminary data.</text>
</comment>
<dbReference type="InterPro" id="IPR027640">
    <property type="entry name" value="Kinesin-like_fam"/>
</dbReference>
<evidence type="ECO:0000256" key="1">
    <source>
        <dbReference type="PROSITE-ProRule" id="PRU00283"/>
    </source>
</evidence>
<dbReference type="GO" id="GO:0005524">
    <property type="term" value="F:ATP binding"/>
    <property type="evidence" value="ECO:0007669"/>
    <property type="project" value="UniProtKB-UniRule"/>
</dbReference>
<dbReference type="Pfam" id="PF00225">
    <property type="entry name" value="Kinesin"/>
    <property type="match status" value="1"/>
</dbReference>
<gene>
    <name evidence="4" type="ORF">PECAL_2P18500</name>
</gene>
<dbReference type="InterPro" id="IPR036961">
    <property type="entry name" value="Kinesin_motor_dom_sf"/>
</dbReference>
<evidence type="ECO:0000256" key="2">
    <source>
        <dbReference type="SAM" id="MobiDB-lite"/>
    </source>
</evidence>
<feature type="compositionally biased region" description="Acidic residues" evidence="2">
    <location>
        <begin position="463"/>
        <end position="475"/>
    </location>
</feature>
<keyword evidence="1" id="KW-0505">Motor protein</keyword>
<dbReference type="GO" id="GO:0007018">
    <property type="term" value="P:microtubule-based movement"/>
    <property type="evidence" value="ECO:0007669"/>
    <property type="project" value="InterPro"/>
</dbReference>
<feature type="domain" description="Kinesin motor" evidence="3">
    <location>
        <begin position="4"/>
        <end position="337"/>
    </location>
</feature>
<name>A0A8J2SE41_9STRA</name>